<evidence type="ECO:0000256" key="1">
    <source>
        <dbReference type="ARBA" id="ARBA00009184"/>
    </source>
</evidence>
<evidence type="ECO:0000313" key="6">
    <source>
        <dbReference type="Proteomes" id="UP001596174"/>
    </source>
</evidence>
<keyword evidence="3 5" id="KW-0378">Hydrolase</keyword>
<gene>
    <name evidence="5" type="ORF">ACFP3V_18440</name>
</gene>
<sequence length="242" mass="25117">MSESGAGAAQPAPAYLVFSDVDDTLLAGTSLWSFLRFFWAERHGAEQARQRVERTRQSVLEVAARAGRPGGNRAFFRAFAGEDVAEVTAAGARWFAELERGGGLWVHETLAALREHQAAGALVVLVSGSFWPCLAPVAPRVGAGLVVCTEPEIVAGRFTGAVAEPMIGEAKAAAVRRVLARYPAVDAAACVAFGDHPSDLPMMRAVGHAVAVGDDPEVVAFAGGRTAAAVRLPGAGTAADRG</sequence>
<dbReference type="SUPFAM" id="SSF56784">
    <property type="entry name" value="HAD-like"/>
    <property type="match status" value="1"/>
</dbReference>
<comment type="caution">
    <text evidence="5">The sequence shown here is derived from an EMBL/GenBank/DDBJ whole genome shotgun (WGS) entry which is preliminary data.</text>
</comment>
<evidence type="ECO:0000256" key="2">
    <source>
        <dbReference type="ARBA" id="ARBA00022723"/>
    </source>
</evidence>
<dbReference type="Gene3D" id="1.20.1440.100">
    <property type="entry name" value="SG protein - dephosphorylation function"/>
    <property type="match status" value="1"/>
</dbReference>
<protein>
    <submittedName>
        <fullName evidence="5">HAD family hydrolase</fullName>
    </submittedName>
</protein>
<dbReference type="InterPro" id="IPR006385">
    <property type="entry name" value="HAD_hydro_SerB1"/>
</dbReference>
<keyword evidence="2" id="KW-0479">Metal-binding</keyword>
<dbReference type="EMBL" id="JBHSQJ010000075">
    <property type="protein sequence ID" value="MFC5909188.1"/>
    <property type="molecule type" value="Genomic_DNA"/>
</dbReference>
<evidence type="ECO:0000256" key="3">
    <source>
        <dbReference type="ARBA" id="ARBA00022801"/>
    </source>
</evidence>
<accession>A0ABW1G566</accession>
<proteinExistence type="inferred from homology"/>
<dbReference type="NCBIfam" id="TIGR01488">
    <property type="entry name" value="HAD-SF-IB"/>
    <property type="match status" value="1"/>
</dbReference>
<dbReference type="Gene3D" id="3.40.50.1000">
    <property type="entry name" value="HAD superfamily/HAD-like"/>
    <property type="match status" value="1"/>
</dbReference>
<organism evidence="5 6">
    <name type="scientific">Streptacidiphilus monticola</name>
    <dbReference type="NCBI Taxonomy" id="2161674"/>
    <lineage>
        <taxon>Bacteria</taxon>
        <taxon>Bacillati</taxon>
        <taxon>Actinomycetota</taxon>
        <taxon>Actinomycetes</taxon>
        <taxon>Kitasatosporales</taxon>
        <taxon>Streptomycetaceae</taxon>
        <taxon>Streptacidiphilus</taxon>
    </lineage>
</organism>
<name>A0ABW1G566_9ACTN</name>
<dbReference type="Pfam" id="PF12710">
    <property type="entry name" value="HAD"/>
    <property type="match status" value="1"/>
</dbReference>
<keyword evidence="6" id="KW-1185">Reference proteome</keyword>
<evidence type="ECO:0000256" key="4">
    <source>
        <dbReference type="ARBA" id="ARBA00022842"/>
    </source>
</evidence>
<comment type="similarity">
    <text evidence="1">Belongs to the HAD-like hydrolase superfamily. SerB family.</text>
</comment>
<keyword evidence="4" id="KW-0460">Magnesium</keyword>
<dbReference type="Proteomes" id="UP001596174">
    <property type="component" value="Unassembled WGS sequence"/>
</dbReference>
<dbReference type="PANTHER" id="PTHR43344:SF13">
    <property type="entry name" value="PHOSPHATASE RV3661-RELATED"/>
    <property type="match status" value="1"/>
</dbReference>
<dbReference type="InterPro" id="IPR023214">
    <property type="entry name" value="HAD_sf"/>
</dbReference>
<reference evidence="6" key="1">
    <citation type="journal article" date="2019" name="Int. J. Syst. Evol. Microbiol.">
        <title>The Global Catalogue of Microorganisms (GCM) 10K type strain sequencing project: providing services to taxonomists for standard genome sequencing and annotation.</title>
        <authorList>
            <consortium name="The Broad Institute Genomics Platform"/>
            <consortium name="The Broad Institute Genome Sequencing Center for Infectious Disease"/>
            <person name="Wu L."/>
            <person name="Ma J."/>
        </authorList>
    </citation>
    <scope>NUCLEOTIDE SEQUENCE [LARGE SCALE GENOMIC DNA]</scope>
    <source>
        <strain evidence="6">JCM 4816</strain>
    </source>
</reference>
<dbReference type="PANTHER" id="PTHR43344">
    <property type="entry name" value="PHOSPHOSERINE PHOSPHATASE"/>
    <property type="match status" value="1"/>
</dbReference>
<dbReference type="NCBIfam" id="TIGR01490">
    <property type="entry name" value="HAD-SF-IB-hyp1"/>
    <property type="match status" value="1"/>
</dbReference>
<evidence type="ECO:0000313" key="5">
    <source>
        <dbReference type="EMBL" id="MFC5909188.1"/>
    </source>
</evidence>
<dbReference type="InterPro" id="IPR036412">
    <property type="entry name" value="HAD-like_sf"/>
</dbReference>
<dbReference type="RefSeq" id="WP_380584766.1">
    <property type="nucleotide sequence ID" value="NZ_JBHSQJ010000075.1"/>
</dbReference>
<dbReference type="GO" id="GO:0016787">
    <property type="term" value="F:hydrolase activity"/>
    <property type="evidence" value="ECO:0007669"/>
    <property type="project" value="UniProtKB-KW"/>
</dbReference>
<dbReference type="InterPro" id="IPR050582">
    <property type="entry name" value="HAD-like_SerB"/>
</dbReference>